<organism evidence="2 3">
    <name type="scientific">Hyphomonas atlantica</name>
    <dbReference type="NCBI Taxonomy" id="1280948"/>
    <lineage>
        <taxon>Bacteria</taxon>
        <taxon>Pseudomonadati</taxon>
        <taxon>Pseudomonadota</taxon>
        <taxon>Alphaproteobacteria</taxon>
        <taxon>Hyphomonadales</taxon>
        <taxon>Hyphomonadaceae</taxon>
        <taxon>Hyphomonas</taxon>
    </lineage>
</organism>
<dbReference type="PANTHER" id="PTHR47623">
    <property type="entry name" value="OS09G0287300 PROTEIN"/>
    <property type="match status" value="1"/>
</dbReference>
<evidence type="ECO:0000313" key="3">
    <source>
        <dbReference type="Proteomes" id="UP000024547"/>
    </source>
</evidence>
<evidence type="ECO:0000313" key="1">
    <source>
        <dbReference type="EMBL" id="HBQ48425.1"/>
    </source>
</evidence>
<keyword evidence="3" id="KW-1185">Reference proteome</keyword>
<protein>
    <submittedName>
        <fullName evidence="1">Histidine phosphatase family protein</fullName>
    </submittedName>
</protein>
<dbReference type="SUPFAM" id="SSF53254">
    <property type="entry name" value="Phosphoglycerate mutase-like"/>
    <property type="match status" value="1"/>
</dbReference>
<proteinExistence type="predicted"/>
<dbReference type="AlphaFoldDB" id="A0A059EBX9"/>
<sequence length="176" mass="19740">MKRLILMRHAKTEPWAEGIDDFSRALTERGKEDAKRMAEELVAIGWSPERILVSTARRARETCSEVAKIVEGEKVRPMENLYLTGVRGLTEAICHNDGAGTLMVIGHNPGLHDFAMEILREAGSQDHQESVRLIEKFPTSCCALFESEQDGAFLPVHFKLTQILRAKDLREADAPL</sequence>
<dbReference type="CDD" id="cd07067">
    <property type="entry name" value="HP_PGM_like"/>
    <property type="match status" value="1"/>
</dbReference>
<dbReference type="PANTHER" id="PTHR47623:SF1">
    <property type="entry name" value="OS09G0287300 PROTEIN"/>
    <property type="match status" value="1"/>
</dbReference>
<gene>
    <name evidence="1" type="ORF">DD728_06005</name>
    <name evidence="2" type="ORF">HY36_01890</name>
</gene>
<comment type="caution">
    <text evidence="2">The sequence shown here is derived from an EMBL/GenBank/DDBJ whole genome shotgun (WGS) entry which is preliminary data.</text>
</comment>
<dbReference type="Pfam" id="PF00300">
    <property type="entry name" value="His_Phos_1"/>
    <property type="match status" value="1"/>
</dbReference>
<dbReference type="STRING" id="1280948.HY36_01890"/>
<dbReference type="InterPro" id="IPR013078">
    <property type="entry name" value="His_Pase_superF_clade-1"/>
</dbReference>
<evidence type="ECO:0000313" key="2">
    <source>
        <dbReference type="EMBL" id="KCZ65158.1"/>
    </source>
</evidence>
<reference evidence="1 4" key="2">
    <citation type="journal article" date="2018" name="Nat. Biotechnol.">
        <title>A standardized bacterial taxonomy based on genome phylogeny substantially revises the tree of life.</title>
        <authorList>
            <person name="Parks D.H."/>
            <person name="Chuvochina M."/>
            <person name="Waite D.W."/>
            <person name="Rinke C."/>
            <person name="Skarshewski A."/>
            <person name="Chaumeil P.A."/>
            <person name="Hugenholtz P."/>
        </authorList>
    </citation>
    <scope>NUCLEOTIDE SEQUENCE [LARGE SCALE GENOMIC DNA]</scope>
    <source>
        <strain evidence="1">UBA10378</strain>
    </source>
</reference>
<dbReference type="EMBL" id="DOGS01000120">
    <property type="protein sequence ID" value="HBQ48425.1"/>
    <property type="molecule type" value="Genomic_DNA"/>
</dbReference>
<dbReference type="Proteomes" id="UP000024547">
    <property type="component" value="Unassembled WGS sequence"/>
</dbReference>
<dbReference type="RefSeq" id="WP_051602393.1">
    <property type="nucleotide sequence ID" value="NZ_AWFH01000001.1"/>
</dbReference>
<reference evidence="2 3" key="1">
    <citation type="journal article" date="2014" name="Antonie Van Leeuwenhoek">
        <title>Hyphomonas beringensis sp. nov. and Hyphomonas chukchiensis sp. nov., isolated from surface seawater of the Bering Sea and Chukchi Sea.</title>
        <authorList>
            <person name="Li C."/>
            <person name="Lai Q."/>
            <person name="Li G."/>
            <person name="Dong C."/>
            <person name="Wang J."/>
            <person name="Liao Y."/>
            <person name="Shao Z."/>
        </authorList>
    </citation>
    <scope>NUCLEOTIDE SEQUENCE [LARGE SCALE GENOMIC DNA]</scope>
    <source>
        <strain evidence="2 3">22II1-22F38</strain>
    </source>
</reference>
<dbReference type="eggNOG" id="COG2062">
    <property type="taxonomic scope" value="Bacteria"/>
</dbReference>
<dbReference type="OrthoDB" id="9810154at2"/>
<name>A0A059EBX9_9PROT</name>
<accession>A0A059EBX9</accession>
<dbReference type="Gene3D" id="3.40.50.1240">
    <property type="entry name" value="Phosphoglycerate mutase-like"/>
    <property type="match status" value="1"/>
</dbReference>
<dbReference type="EMBL" id="AWFH01000001">
    <property type="protein sequence ID" value="KCZ65158.1"/>
    <property type="molecule type" value="Genomic_DNA"/>
</dbReference>
<evidence type="ECO:0000313" key="4">
    <source>
        <dbReference type="Proteomes" id="UP000263957"/>
    </source>
</evidence>
<dbReference type="SMART" id="SM00855">
    <property type="entry name" value="PGAM"/>
    <property type="match status" value="1"/>
</dbReference>
<dbReference type="InterPro" id="IPR029033">
    <property type="entry name" value="His_PPase_superfam"/>
</dbReference>
<dbReference type="Proteomes" id="UP000263957">
    <property type="component" value="Unassembled WGS sequence"/>
</dbReference>
<dbReference type="PATRIC" id="fig|1280948.3.peg.373"/>